<dbReference type="Gene3D" id="3.40.50.720">
    <property type="entry name" value="NAD(P)-binding Rossmann-like Domain"/>
    <property type="match status" value="1"/>
</dbReference>
<dbReference type="EMBL" id="JACXYY010000002">
    <property type="protein sequence ID" value="MBD3914260.1"/>
    <property type="molecule type" value="Genomic_DNA"/>
</dbReference>
<dbReference type="SUPFAM" id="SSF51735">
    <property type="entry name" value="NAD(P)-binding Rossmann-fold domains"/>
    <property type="match status" value="1"/>
</dbReference>
<dbReference type="Proteomes" id="UP000649289">
    <property type="component" value="Unassembled WGS sequence"/>
</dbReference>
<dbReference type="InterPro" id="IPR050984">
    <property type="entry name" value="Gfo/Idh/MocA_domain"/>
</dbReference>
<dbReference type="InterPro" id="IPR000683">
    <property type="entry name" value="Gfo/Idh/MocA-like_OxRdtase_N"/>
</dbReference>
<evidence type="ECO:0000256" key="2">
    <source>
        <dbReference type="ARBA" id="ARBA00023002"/>
    </source>
</evidence>
<dbReference type="PANTHER" id="PTHR22604">
    <property type="entry name" value="OXIDOREDUCTASES"/>
    <property type="match status" value="1"/>
</dbReference>
<proteinExistence type="inferred from homology"/>
<accession>A0ABR8MFB5</accession>
<dbReference type="SUPFAM" id="SSF55347">
    <property type="entry name" value="Glyceraldehyde-3-phosphate dehydrogenase-like, C-terminal domain"/>
    <property type="match status" value="1"/>
</dbReference>
<protein>
    <submittedName>
        <fullName evidence="5">Gfo/Idh/MocA family oxidoreductase</fullName>
    </submittedName>
</protein>
<evidence type="ECO:0000313" key="6">
    <source>
        <dbReference type="Proteomes" id="UP000649289"/>
    </source>
</evidence>
<comment type="caution">
    <text evidence="5">The sequence shown here is derived from an EMBL/GenBank/DDBJ whole genome shotgun (WGS) entry which is preliminary data.</text>
</comment>
<dbReference type="PANTHER" id="PTHR22604:SF105">
    <property type="entry name" value="TRANS-1,2-DIHYDROBENZENE-1,2-DIOL DEHYDROGENASE"/>
    <property type="match status" value="1"/>
</dbReference>
<dbReference type="Pfam" id="PF22725">
    <property type="entry name" value="GFO_IDH_MocA_C3"/>
    <property type="match status" value="1"/>
</dbReference>
<comment type="similarity">
    <text evidence="1">Belongs to the Gfo/Idh/MocA family.</text>
</comment>
<keyword evidence="2" id="KW-0560">Oxidoreductase</keyword>
<dbReference type="Pfam" id="PF01408">
    <property type="entry name" value="GFO_IDH_MocA"/>
    <property type="match status" value="1"/>
</dbReference>
<reference evidence="5 6" key="1">
    <citation type="submission" date="2020-09" db="EMBL/GenBank/DDBJ databases">
        <title>novel species in genus Nocardioides.</title>
        <authorList>
            <person name="Zhang G."/>
        </authorList>
    </citation>
    <scope>NUCLEOTIDE SEQUENCE [LARGE SCALE GENOMIC DNA]</scope>
    <source>
        <strain evidence="5 6">19197</strain>
    </source>
</reference>
<name>A0ABR8MFB5_9ACTN</name>
<feature type="domain" description="GFO/IDH/MocA-like oxidoreductase" evidence="4">
    <location>
        <begin position="133"/>
        <end position="248"/>
    </location>
</feature>
<organism evidence="5 6">
    <name type="scientific">Nocardioides hwasunensis</name>
    <dbReference type="NCBI Taxonomy" id="397258"/>
    <lineage>
        <taxon>Bacteria</taxon>
        <taxon>Bacillati</taxon>
        <taxon>Actinomycetota</taxon>
        <taxon>Actinomycetes</taxon>
        <taxon>Propionibacteriales</taxon>
        <taxon>Nocardioidaceae</taxon>
        <taxon>Nocardioides</taxon>
    </lineage>
</organism>
<gene>
    <name evidence="5" type="ORF">IEZ25_06500</name>
</gene>
<feature type="domain" description="Gfo/Idh/MocA-like oxidoreductase N-terminal" evidence="3">
    <location>
        <begin position="4"/>
        <end position="122"/>
    </location>
</feature>
<dbReference type="InterPro" id="IPR055170">
    <property type="entry name" value="GFO_IDH_MocA-like_dom"/>
</dbReference>
<evidence type="ECO:0000256" key="1">
    <source>
        <dbReference type="ARBA" id="ARBA00010928"/>
    </source>
</evidence>
<sequence>MTTRWGIAATGQMAEVFATDLALVPDAELAFVGSRSVESASDFADRFGAPGAGTYRELVEAGRAGDLDVLYVATPHPHHRDLALAAIEAGIPLLVEKAFTATLGGAQEIVDAARAAGVFCMEAMWTRFQPAIVQARELVAAGEIGELLLVQADFGAWRAYDPDSRLFDLALGGGSVLDLGVYPISLAQHLLGRPDRVTVTGTTYPNGADASAAIQLSYADGRAAALTCSLANATPVRAIISGTGGSIELEPPFHHPSRIVVRRNGHEPQAVERPPTGRGYVHQVEEVHACLAAGLTESPVMPLDDTLDVQWVLGECLDQLGVSVSEGSVEL</sequence>
<dbReference type="InterPro" id="IPR036291">
    <property type="entry name" value="NAD(P)-bd_dom_sf"/>
</dbReference>
<evidence type="ECO:0000259" key="4">
    <source>
        <dbReference type="Pfam" id="PF22725"/>
    </source>
</evidence>
<evidence type="ECO:0000313" key="5">
    <source>
        <dbReference type="EMBL" id="MBD3914260.1"/>
    </source>
</evidence>
<evidence type="ECO:0000259" key="3">
    <source>
        <dbReference type="Pfam" id="PF01408"/>
    </source>
</evidence>
<dbReference type="Gene3D" id="3.30.360.10">
    <property type="entry name" value="Dihydrodipicolinate Reductase, domain 2"/>
    <property type="match status" value="1"/>
</dbReference>
<dbReference type="RefSeq" id="WP_191198576.1">
    <property type="nucleotide sequence ID" value="NZ_BAAAPA010000003.1"/>
</dbReference>
<keyword evidence="6" id="KW-1185">Reference proteome</keyword>